<name>A0A2U3K004_9BACT</name>
<evidence type="ECO:0000313" key="2">
    <source>
        <dbReference type="Proteomes" id="UP000238701"/>
    </source>
</evidence>
<organism evidence="1 2">
    <name type="scientific">Candidatus Sulfotelmatobacter kueseliae</name>
    <dbReference type="NCBI Taxonomy" id="2042962"/>
    <lineage>
        <taxon>Bacteria</taxon>
        <taxon>Pseudomonadati</taxon>
        <taxon>Acidobacteriota</taxon>
        <taxon>Terriglobia</taxon>
        <taxon>Terriglobales</taxon>
        <taxon>Candidatus Korobacteraceae</taxon>
        <taxon>Candidatus Sulfotelmatobacter</taxon>
    </lineage>
</organism>
<dbReference type="InterPro" id="IPR004027">
    <property type="entry name" value="SEC_C_motif"/>
</dbReference>
<evidence type="ECO:0008006" key="3">
    <source>
        <dbReference type="Google" id="ProtNLM"/>
    </source>
</evidence>
<gene>
    <name evidence="1" type="ORF">SBA1_1100004</name>
</gene>
<reference evidence="2" key="1">
    <citation type="submission" date="2018-02" db="EMBL/GenBank/DDBJ databases">
        <authorList>
            <person name="Hausmann B."/>
        </authorList>
    </citation>
    <scope>NUCLEOTIDE SEQUENCE [LARGE SCALE GENOMIC DNA]</scope>
    <source>
        <strain evidence="2">Peat soil MAG SbA1</strain>
    </source>
</reference>
<accession>A0A2U3K004</accession>
<dbReference type="Pfam" id="PF02810">
    <property type="entry name" value="SEC-C"/>
    <property type="match status" value="1"/>
</dbReference>
<proteinExistence type="predicted"/>
<evidence type="ECO:0000313" key="1">
    <source>
        <dbReference type="EMBL" id="SPF32929.1"/>
    </source>
</evidence>
<dbReference type="AlphaFoldDB" id="A0A2U3K004"/>
<dbReference type="Gene3D" id="3.10.450.50">
    <property type="match status" value="1"/>
</dbReference>
<sequence>MSSQTGRNDPCGCGSGKKYKDCCGTPQLEVASVRVKDLSDFQLTPGLADALTASLDPSYLEYFAAACSGKSTKEAERRIAAIPEEKRYFTRVLDSLDSAFADFDTETAMLDLPHIQNRKPEAIKRYLEFRLRQFKMLLDAVEDYVEGKYPATDGHS</sequence>
<dbReference type="Proteomes" id="UP000238701">
    <property type="component" value="Unassembled WGS sequence"/>
</dbReference>
<dbReference type="EMBL" id="OMOD01000014">
    <property type="protein sequence ID" value="SPF32929.1"/>
    <property type="molecule type" value="Genomic_DNA"/>
</dbReference>
<protein>
    <recommendedName>
        <fullName evidence="3">SEC-C motif domain protein</fullName>
    </recommendedName>
</protein>
<dbReference type="SUPFAM" id="SSF103642">
    <property type="entry name" value="Sec-C motif"/>
    <property type="match status" value="1"/>
</dbReference>